<dbReference type="Pfam" id="PF06985">
    <property type="entry name" value="HET"/>
    <property type="match status" value="1"/>
</dbReference>
<evidence type="ECO:0000259" key="1">
    <source>
        <dbReference type="Pfam" id="PF06985"/>
    </source>
</evidence>
<comment type="caution">
    <text evidence="2">The sequence shown here is derived from an EMBL/GenBank/DDBJ whole genome shotgun (WGS) entry which is preliminary data.</text>
</comment>
<name>A0A430LGL6_9HYPO</name>
<feature type="domain" description="Heterokaryon incompatibility" evidence="1">
    <location>
        <begin position="692"/>
        <end position="838"/>
    </location>
</feature>
<accession>A0A430LGL6</accession>
<protein>
    <recommendedName>
        <fullName evidence="1">Heterokaryon incompatibility domain-containing protein</fullName>
    </recommendedName>
</protein>
<dbReference type="Proteomes" id="UP000287124">
    <property type="component" value="Unassembled WGS sequence"/>
</dbReference>
<evidence type="ECO:0000313" key="3">
    <source>
        <dbReference type="Proteomes" id="UP000287124"/>
    </source>
</evidence>
<evidence type="ECO:0000313" key="2">
    <source>
        <dbReference type="EMBL" id="RTE74821.1"/>
    </source>
</evidence>
<proteinExistence type="predicted"/>
<dbReference type="AlphaFoldDB" id="A0A430LGL6"/>
<dbReference type="PANTHER" id="PTHR33112:SF10">
    <property type="entry name" value="TOL"/>
    <property type="match status" value="1"/>
</dbReference>
<keyword evidence="3" id="KW-1185">Reference proteome</keyword>
<dbReference type="EMBL" id="MIKF01000207">
    <property type="protein sequence ID" value="RTE74821.1"/>
    <property type="molecule type" value="Genomic_DNA"/>
</dbReference>
<dbReference type="InterPro" id="IPR010730">
    <property type="entry name" value="HET"/>
</dbReference>
<gene>
    <name evidence="2" type="ORF">BHE90_010741</name>
</gene>
<dbReference type="PANTHER" id="PTHR33112">
    <property type="entry name" value="DOMAIN PROTEIN, PUTATIVE-RELATED"/>
    <property type="match status" value="1"/>
</dbReference>
<sequence>MSVLSILVFITQGASIRRSYSKKPPDCETLLELISHVLAEQEKCPEKLSAALERGTMLVWEDVYDFVNPFGDRRGGAFSAVWTFDLDKDVLFLETKDQLSVAPLEIGRQRPLTFDDFKLLDLPQPPLKQAIPPGPYWEPEIDPFLREKSFLGRVLRDFAYTWRHVLRRQMKTTTFMKLAYATLWISTMDFTILERTGFDHITEGGPYVKVVDLPSWETPEATLVKAGSTWFALVQDTEEGLDMVRRHVKDHSSRKDSPTNVVTYAILTLRRLTLCKVEGNELVWTRSETLFGDAPASDYAIDMLLWATKSTRDTEPERTRLHLLPIEIHDRILDHATTSPVASAKLGCELGLGSPFSRADRGAKIRLEEFKRHRRLIEAKQSLGHNERRVHGFFRDQDDEPVIALLEDSRKKRLGAFRDEDLAAGEANGATARERASVAISGGFGPVALAAAGVGALVGGPVGAAIGAGVAAVTGIGGAAVVATHISNSRGWGTDLKNLADDWESAFDNDLAQRLKKDLPAACRPELSSKTAFQICDDCEDVLLGNSLANQRLGYLARSNRGCSLCNFVVKICKESSDFDRSTSSFVTRVGSTIVLQRDSIGLHTTPVLRLFSDMWSSGKSSSRVQIGFPVLPQSNEFRFTLLRRWIKWCDKKHSCNRLHGKDMPSRLIDVGTSPADIPRLVSGKGMKQSKYIALSHRWGLTPGERTKYCTTKENFEAQHTAIGCLAPNFRDAVEVARAVGVRYLWIDSLCIIQGDPEDWEEQAKLMEQVYASAYLTIAATSAEDMNGSFLKRAERRDEFICFENNRNQVFYASRNLTSFDQEVDNSELNDRAWILQERLLSCRTIHFAAGHMYWECGHGVYCEDLTRLKTSEGQKKSFRLDPEFPRLLRRSGVGYTLHFIQYLMEDYSKRGITMPEDRVVAIAGLESRTTTALGCESRFGIFGTYLHRNLLWRRSGGQSSERINYRTRKVPTWSWMAYEAGINFLDVPYGEFMFFAPVEFDPADETALIVQVWEFKNDSSAHGATSTTGECQILDAKGEEVGSISYDTQGREDPHQPLCVIIGRTHVHIGGGLEQTRYHIVVAKESHGTNDTYERIGVGWIWKDYVLLQVKSTARLV</sequence>
<organism evidence="2 3">
    <name type="scientific">Fusarium euwallaceae</name>
    <dbReference type="NCBI Taxonomy" id="1147111"/>
    <lineage>
        <taxon>Eukaryota</taxon>
        <taxon>Fungi</taxon>
        <taxon>Dikarya</taxon>
        <taxon>Ascomycota</taxon>
        <taxon>Pezizomycotina</taxon>
        <taxon>Sordariomycetes</taxon>
        <taxon>Hypocreomycetidae</taxon>
        <taxon>Hypocreales</taxon>
        <taxon>Nectriaceae</taxon>
        <taxon>Fusarium</taxon>
        <taxon>Fusarium solani species complex</taxon>
    </lineage>
</organism>
<reference evidence="2 3" key="1">
    <citation type="submission" date="2017-06" db="EMBL/GenBank/DDBJ databases">
        <title>Comparative genomic analysis of Ambrosia Fusariam Clade fungi.</title>
        <authorList>
            <person name="Stajich J.E."/>
            <person name="Carrillo J."/>
            <person name="Kijimoto T."/>
            <person name="Eskalen A."/>
            <person name="O'Donnell K."/>
            <person name="Kasson M."/>
        </authorList>
    </citation>
    <scope>NUCLEOTIDE SEQUENCE [LARGE SCALE GENOMIC DNA]</scope>
    <source>
        <strain evidence="2 3">UCR1854</strain>
    </source>
</reference>